<proteinExistence type="predicted"/>
<reference evidence="1" key="1">
    <citation type="submission" date="2023-04" db="EMBL/GenBank/DDBJ databases">
        <title>A chromosome-level genome assembly of the parasitoid wasp Eretmocerus hayati.</title>
        <authorList>
            <person name="Zhong Y."/>
            <person name="Liu S."/>
            <person name="Liu Y."/>
        </authorList>
    </citation>
    <scope>NUCLEOTIDE SEQUENCE</scope>
    <source>
        <strain evidence="1">ZJU_SS_LIU_2023</strain>
    </source>
</reference>
<dbReference type="EMBL" id="CM056743">
    <property type="protein sequence ID" value="KAJ8672432.1"/>
    <property type="molecule type" value="Genomic_DNA"/>
</dbReference>
<name>A0ACC2NQA9_9HYME</name>
<keyword evidence="2" id="KW-1185">Reference proteome</keyword>
<sequence>MARHDSKRPLQQLVPESKKFKATDTSEVVLDDNILDSWNCELENRDSFMKDFEKQNQHAHIWKIHCRSDSDDTPIDYESTYFELDEEQERQSMLKSSETMKQCSVIDFSLLRHTGSNEEDTNNTHQNEQELAFRMPPIEDYKSAIELSFDMLDSFLHSLHIKAKLTHKSQMKFPDLFNEEQYCICTLLDSSGVMKLVIRDNLCTALYGNLEINQIYDPNLRKRKEPAELSNIQEIQEKDVGQRIDVIGTIKKIGCLHQLNIQGKFVTIRKVIISDYTERHITAISLGTSGKMLSPTYVNQTVTIKKAEIIKSDVGKNIAVDEFASVHFSAFCIDESEMP</sequence>
<protein>
    <submittedName>
        <fullName evidence="1">Uncharacterized protein</fullName>
    </submittedName>
</protein>
<evidence type="ECO:0000313" key="2">
    <source>
        <dbReference type="Proteomes" id="UP001239111"/>
    </source>
</evidence>
<evidence type="ECO:0000313" key="1">
    <source>
        <dbReference type="EMBL" id="KAJ8672432.1"/>
    </source>
</evidence>
<gene>
    <name evidence="1" type="ORF">QAD02_003691</name>
</gene>
<organism evidence="1 2">
    <name type="scientific">Eretmocerus hayati</name>
    <dbReference type="NCBI Taxonomy" id="131215"/>
    <lineage>
        <taxon>Eukaryota</taxon>
        <taxon>Metazoa</taxon>
        <taxon>Ecdysozoa</taxon>
        <taxon>Arthropoda</taxon>
        <taxon>Hexapoda</taxon>
        <taxon>Insecta</taxon>
        <taxon>Pterygota</taxon>
        <taxon>Neoptera</taxon>
        <taxon>Endopterygota</taxon>
        <taxon>Hymenoptera</taxon>
        <taxon>Apocrita</taxon>
        <taxon>Proctotrupomorpha</taxon>
        <taxon>Chalcidoidea</taxon>
        <taxon>Aphelinidae</taxon>
        <taxon>Aphelininae</taxon>
        <taxon>Eretmocerus</taxon>
    </lineage>
</organism>
<dbReference type="Proteomes" id="UP001239111">
    <property type="component" value="Chromosome 3"/>
</dbReference>
<comment type="caution">
    <text evidence="1">The sequence shown here is derived from an EMBL/GenBank/DDBJ whole genome shotgun (WGS) entry which is preliminary data.</text>
</comment>
<accession>A0ACC2NQA9</accession>